<dbReference type="Pfam" id="PF01757">
    <property type="entry name" value="Acyl_transf_3"/>
    <property type="match status" value="1"/>
</dbReference>
<reference evidence="3 4" key="1">
    <citation type="submission" date="2023-07" db="EMBL/GenBank/DDBJ databases">
        <title>Sorghum-associated microbial communities from plants grown in Nebraska, USA.</title>
        <authorList>
            <person name="Schachtman D."/>
        </authorList>
    </citation>
    <scope>NUCLEOTIDE SEQUENCE [LARGE SCALE GENOMIC DNA]</scope>
    <source>
        <strain evidence="3 4">BE313</strain>
    </source>
</reference>
<dbReference type="EMBL" id="JAVDXT010000001">
    <property type="protein sequence ID" value="MDR7376889.1"/>
    <property type="molecule type" value="Genomic_DNA"/>
</dbReference>
<proteinExistence type="predicted"/>
<feature type="transmembrane region" description="Helical" evidence="1">
    <location>
        <begin position="9"/>
        <end position="27"/>
    </location>
</feature>
<sequence length="353" mass="40301">MQRSNQVDVLKGIGIALVVLGHNWVTLQEKGAIFRLIYSFHMPLFFVISGIFIKEKENLRFFILNKASAILKPYFFISFSIGLVYLFSSNPLTIQGWLGILYAEGQSLTLDWMWFLPSLFISSVTAFLLIKKLILKSNTQILWPAWCFFSLIIGLQVNQYISTMAIGEISLREGHVSILLGWPFSIDLLPITTCCILSGYFLSQKIINHQNSLGKISIALFLFLTIYWLTSPSLDLNERIIKNPTAATMQAICGIYLMVCTATMLVKIKFLRVIFLHLGEASIFIYIFHFPIQATITFKILKIYPNHPFLGFIFGFLIGVIFPILIYKVVKKSRFFSAFLLPTKFQRLPCPCT</sequence>
<feature type="transmembrane region" description="Helical" evidence="1">
    <location>
        <begin position="249"/>
        <end position="266"/>
    </location>
</feature>
<dbReference type="RefSeq" id="WP_310372162.1">
    <property type="nucleotide sequence ID" value="NZ_JAVDXT010000001.1"/>
</dbReference>
<protein>
    <submittedName>
        <fullName evidence="3">Fucose 4-O-acetylase-like acetyltransferase</fullName>
    </submittedName>
</protein>
<keyword evidence="1" id="KW-0812">Transmembrane</keyword>
<feature type="transmembrane region" description="Helical" evidence="1">
    <location>
        <begin position="74"/>
        <end position="92"/>
    </location>
</feature>
<feature type="domain" description="Acyltransferase 3" evidence="2">
    <location>
        <begin position="6"/>
        <end position="327"/>
    </location>
</feature>
<dbReference type="Proteomes" id="UP001180487">
    <property type="component" value="Unassembled WGS sequence"/>
</dbReference>
<feature type="transmembrane region" description="Helical" evidence="1">
    <location>
        <begin position="273"/>
        <end position="289"/>
    </location>
</feature>
<accession>A0ABU2C6B7</accession>
<evidence type="ECO:0000313" key="3">
    <source>
        <dbReference type="EMBL" id="MDR7376889.1"/>
    </source>
</evidence>
<evidence type="ECO:0000313" key="4">
    <source>
        <dbReference type="Proteomes" id="UP001180487"/>
    </source>
</evidence>
<feature type="transmembrane region" description="Helical" evidence="1">
    <location>
        <begin position="181"/>
        <end position="201"/>
    </location>
</feature>
<feature type="transmembrane region" description="Helical" evidence="1">
    <location>
        <begin position="309"/>
        <end position="330"/>
    </location>
</feature>
<organism evidence="3 4">
    <name type="scientific">Rhodoferax ferrireducens</name>
    <dbReference type="NCBI Taxonomy" id="192843"/>
    <lineage>
        <taxon>Bacteria</taxon>
        <taxon>Pseudomonadati</taxon>
        <taxon>Pseudomonadota</taxon>
        <taxon>Betaproteobacteria</taxon>
        <taxon>Burkholderiales</taxon>
        <taxon>Comamonadaceae</taxon>
        <taxon>Rhodoferax</taxon>
    </lineage>
</organism>
<gene>
    <name evidence="3" type="ORF">J2X19_001547</name>
</gene>
<dbReference type="InterPro" id="IPR052734">
    <property type="entry name" value="Nod_factor_acetyltransferase"/>
</dbReference>
<keyword evidence="1" id="KW-1133">Transmembrane helix</keyword>
<feature type="transmembrane region" description="Helical" evidence="1">
    <location>
        <begin position="142"/>
        <end position="161"/>
    </location>
</feature>
<feature type="transmembrane region" description="Helical" evidence="1">
    <location>
        <begin position="33"/>
        <end position="53"/>
    </location>
</feature>
<dbReference type="PANTHER" id="PTHR37312:SF1">
    <property type="entry name" value="MEMBRANE-BOUND ACYLTRANSFERASE YKRP-RELATED"/>
    <property type="match status" value="1"/>
</dbReference>
<dbReference type="PANTHER" id="PTHR37312">
    <property type="entry name" value="MEMBRANE-BOUND ACYLTRANSFERASE YKRP-RELATED"/>
    <property type="match status" value="1"/>
</dbReference>
<dbReference type="InterPro" id="IPR002656">
    <property type="entry name" value="Acyl_transf_3_dom"/>
</dbReference>
<evidence type="ECO:0000259" key="2">
    <source>
        <dbReference type="Pfam" id="PF01757"/>
    </source>
</evidence>
<keyword evidence="1" id="KW-0472">Membrane</keyword>
<keyword evidence="4" id="KW-1185">Reference proteome</keyword>
<evidence type="ECO:0000256" key="1">
    <source>
        <dbReference type="SAM" id="Phobius"/>
    </source>
</evidence>
<feature type="transmembrane region" description="Helical" evidence="1">
    <location>
        <begin position="213"/>
        <end position="229"/>
    </location>
</feature>
<feature type="transmembrane region" description="Helical" evidence="1">
    <location>
        <begin position="112"/>
        <end position="130"/>
    </location>
</feature>
<comment type="caution">
    <text evidence="3">The sequence shown here is derived from an EMBL/GenBank/DDBJ whole genome shotgun (WGS) entry which is preliminary data.</text>
</comment>
<name>A0ABU2C6B7_9BURK</name>